<protein>
    <submittedName>
        <fullName evidence="2">Uncharacterized protein</fullName>
    </submittedName>
</protein>
<dbReference type="Proteomes" id="UP000521943">
    <property type="component" value="Unassembled WGS sequence"/>
</dbReference>
<reference evidence="2 3" key="1">
    <citation type="submission" date="2020-07" db="EMBL/GenBank/DDBJ databases">
        <title>Comparative genomics of pyrophilous fungi reveals a link between fire events and developmental genes.</title>
        <authorList>
            <consortium name="DOE Joint Genome Institute"/>
            <person name="Steindorff A.S."/>
            <person name="Carver A."/>
            <person name="Calhoun S."/>
            <person name="Stillman K."/>
            <person name="Liu H."/>
            <person name="Lipzen A."/>
            <person name="Pangilinan J."/>
            <person name="Labutti K."/>
            <person name="Bruns T.D."/>
            <person name="Grigoriev I.V."/>
        </authorList>
    </citation>
    <scope>NUCLEOTIDE SEQUENCE [LARGE SCALE GENOMIC DNA]</scope>
    <source>
        <strain evidence="2 3">CBS 144469</strain>
    </source>
</reference>
<evidence type="ECO:0000313" key="3">
    <source>
        <dbReference type="Proteomes" id="UP000521943"/>
    </source>
</evidence>
<organism evidence="2 3">
    <name type="scientific">Ephemerocybe angulata</name>
    <dbReference type="NCBI Taxonomy" id="980116"/>
    <lineage>
        <taxon>Eukaryota</taxon>
        <taxon>Fungi</taxon>
        <taxon>Dikarya</taxon>
        <taxon>Basidiomycota</taxon>
        <taxon>Agaricomycotina</taxon>
        <taxon>Agaricomycetes</taxon>
        <taxon>Agaricomycetidae</taxon>
        <taxon>Agaricales</taxon>
        <taxon>Agaricineae</taxon>
        <taxon>Psathyrellaceae</taxon>
        <taxon>Ephemerocybe</taxon>
    </lineage>
</organism>
<accession>A0A8H6M7S6</accession>
<keyword evidence="3" id="KW-1185">Reference proteome</keyword>
<sequence length="349" mass="39216">MPTTRSQRKPAKEAVPKPYKKADALPDVSKMRNTRSQAKAAKEAVPEKPKPLNKTDAKVPHPGVSNLNGPAGPSHAHRSRKTQLVLADDKERHRALQWFRRAPVFRIRGVHLADFLERGKNTKEGKRLAEEQAGRMADWAADAGSMIVCDEDGEVLACAFAWCFGGEVLREKGDKIDFKNAPFYPGPEGRTLADVVEKDILSADGKKVLKRKTYYDGFTESQIRDYHVVLQEVSALVDPVANARDMRHPDDAFMSYPAEREGVYPNGFTHERTGVKHYVHGWPMQGHPNGILYPSADLARGCLANLTAQHYFDVTAPAVQRSSRAIQGLFSRIFREIRRRFQSWPVCYV</sequence>
<feature type="region of interest" description="Disordered" evidence="1">
    <location>
        <begin position="1"/>
        <end position="79"/>
    </location>
</feature>
<feature type="compositionally biased region" description="Basic and acidic residues" evidence="1">
    <location>
        <begin position="10"/>
        <end position="24"/>
    </location>
</feature>
<evidence type="ECO:0000256" key="1">
    <source>
        <dbReference type="SAM" id="MobiDB-lite"/>
    </source>
</evidence>
<gene>
    <name evidence="2" type="ORF">DFP72DRAFT_369734</name>
</gene>
<dbReference type="EMBL" id="JACGCI010000034">
    <property type="protein sequence ID" value="KAF6754397.1"/>
    <property type="molecule type" value="Genomic_DNA"/>
</dbReference>
<name>A0A8H6M7S6_9AGAR</name>
<feature type="compositionally biased region" description="Basic and acidic residues" evidence="1">
    <location>
        <begin position="40"/>
        <end position="59"/>
    </location>
</feature>
<dbReference type="AlphaFoldDB" id="A0A8H6M7S6"/>
<comment type="caution">
    <text evidence="2">The sequence shown here is derived from an EMBL/GenBank/DDBJ whole genome shotgun (WGS) entry which is preliminary data.</text>
</comment>
<proteinExistence type="predicted"/>
<evidence type="ECO:0000313" key="2">
    <source>
        <dbReference type="EMBL" id="KAF6754397.1"/>
    </source>
</evidence>